<evidence type="ECO:0000313" key="3">
    <source>
        <dbReference type="Proteomes" id="UP001465668"/>
    </source>
</evidence>
<evidence type="ECO:0000313" key="2">
    <source>
        <dbReference type="EMBL" id="KAK9780515.1"/>
    </source>
</evidence>
<dbReference type="Proteomes" id="UP001465668">
    <property type="component" value="Unassembled WGS sequence"/>
</dbReference>
<evidence type="ECO:0000256" key="1">
    <source>
        <dbReference type="SAM" id="MobiDB-lite"/>
    </source>
</evidence>
<name>A0ABR2Y359_9PEZI</name>
<organism evidence="2 3">
    <name type="scientific">Seiridium cardinale</name>
    <dbReference type="NCBI Taxonomy" id="138064"/>
    <lineage>
        <taxon>Eukaryota</taxon>
        <taxon>Fungi</taxon>
        <taxon>Dikarya</taxon>
        <taxon>Ascomycota</taxon>
        <taxon>Pezizomycotina</taxon>
        <taxon>Sordariomycetes</taxon>
        <taxon>Xylariomycetidae</taxon>
        <taxon>Amphisphaeriales</taxon>
        <taxon>Sporocadaceae</taxon>
        <taxon>Seiridium</taxon>
    </lineage>
</organism>
<dbReference type="EMBL" id="JARVKM010000006">
    <property type="protein sequence ID" value="KAK9780515.1"/>
    <property type="molecule type" value="Genomic_DNA"/>
</dbReference>
<protein>
    <submittedName>
        <fullName evidence="2">Uncharacterized protein</fullName>
    </submittedName>
</protein>
<keyword evidence="3" id="KW-1185">Reference proteome</keyword>
<feature type="compositionally biased region" description="Polar residues" evidence="1">
    <location>
        <begin position="1"/>
        <end position="14"/>
    </location>
</feature>
<accession>A0ABR2Y359</accession>
<proteinExistence type="predicted"/>
<feature type="compositionally biased region" description="Basic residues" evidence="1">
    <location>
        <begin position="15"/>
        <end position="26"/>
    </location>
</feature>
<feature type="compositionally biased region" description="Basic and acidic residues" evidence="1">
    <location>
        <begin position="32"/>
        <end position="44"/>
    </location>
</feature>
<comment type="caution">
    <text evidence="2">The sequence shown here is derived from an EMBL/GenBank/DDBJ whole genome shotgun (WGS) entry which is preliminary data.</text>
</comment>
<feature type="region of interest" description="Disordered" evidence="1">
    <location>
        <begin position="1"/>
        <end position="113"/>
    </location>
</feature>
<feature type="compositionally biased region" description="Basic and acidic residues" evidence="1">
    <location>
        <begin position="78"/>
        <end position="101"/>
    </location>
</feature>
<gene>
    <name evidence="2" type="ORF">SCAR479_02630</name>
</gene>
<sequence>MPSVKNPNGPSKNRLTARRATARKQSQKAAKVSKDKIQKADQKRGAGGGLLPTSGPRAALSGKKQRKLDRKMGYAMKRKMEAEGEVDMKDAAEEKSEKKTAAGDVDMDEENIS</sequence>
<reference evidence="2 3" key="1">
    <citation type="submission" date="2024-02" db="EMBL/GenBank/DDBJ databases">
        <title>First draft genome assembly of two strains of Seiridium cardinale.</title>
        <authorList>
            <person name="Emiliani G."/>
            <person name="Scali E."/>
        </authorList>
    </citation>
    <scope>NUCLEOTIDE SEQUENCE [LARGE SCALE GENOMIC DNA]</scope>
    <source>
        <strain evidence="2 3">BM-138-000479</strain>
    </source>
</reference>